<name>A0A813Z7B0_9BILA</name>
<protein>
    <submittedName>
        <fullName evidence="1">Uncharacterized protein</fullName>
    </submittedName>
</protein>
<keyword evidence="2" id="KW-1185">Reference proteome</keyword>
<reference evidence="1" key="1">
    <citation type="submission" date="2021-02" db="EMBL/GenBank/DDBJ databases">
        <authorList>
            <person name="Nowell W R."/>
        </authorList>
    </citation>
    <scope>NUCLEOTIDE SEQUENCE</scope>
    <source>
        <strain evidence="1">Ploen Becks lab</strain>
    </source>
</reference>
<evidence type="ECO:0000313" key="1">
    <source>
        <dbReference type="EMBL" id="CAF0895789.1"/>
    </source>
</evidence>
<comment type="caution">
    <text evidence="1">The sequence shown here is derived from an EMBL/GenBank/DDBJ whole genome shotgun (WGS) entry which is preliminary data.</text>
</comment>
<dbReference type="Proteomes" id="UP000663879">
    <property type="component" value="Unassembled WGS sequence"/>
</dbReference>
<dbReference type="EMBL" id="CAJNOC010001852">
    <property type="protein sequence ID" value="CAF0895789.1"/>
    <property type="molecule type" value="Genomic_DNA"/>
</dbReference>
<proteinExistence type="predicted"/>
<gene>
    <name evidence="1" type="ORF">OXX778_LOCUS11145</name>
</gene>
<evidence type="ECO:0000313" key="2">
    <source>
        <dbReference type="Proteomes" id="UP000663879"/>
    </source>
</evidence>
<dbReference type="GO" id="GO:0060271">
    <property type="term" value="P:cilium assembly"/>
    <property type="evidence" value="ECO:0007669"/>
    <property type="project" value="TreeGrafter"/>
</dbReference>
<dbReference type="PANTHER" id="PTHR33487:SF1">
    <property type="entry name" value="CILIA- AND FLAGELLA-ASSOCIATED PROTEIN 54"/>
    <property type="match status" value="1"/>
</dbReference>
<dbReference type="PANTHER" id="PTHR33487">
    <property type="entry name" value="CILIA- AND FLAGELLA-ASSOCIATED PROTEIN 54"/>
    <property type="match status" value="1"/>
</dbReference>
<dbReference type="OrthoDB" id="6150152at2759"/>
<organism evidence="1 2">
    <name type="scientific">Brachionus calyciflorus</name>
    <dbReference type="NCBI Taxonomy" id="104777"/>
    <lineage>
        <taxon>Eukaryota</taxon>
        <taxon>Metazoa</taxon>
        <taxon>Spiralia</taxon>
        <taxon>Gnathifera</taxon>
        <taxon>Rotifera</taxon>
        <taxon>Eurotatoria</taxon>
        <taxon>Monogononta</taxon>
        <taxon>Pseudotrocha</taxon>
        <taxon>Ploima</taxon>
        <taxon>Brachionidae</taxon>
        <taxon>Brachionus</taxon>
    </lineage>
</organism>
<accession>A0A813Z7B0</accession>
<dbReference type="AlphaFoldDB" id="A0A813Z7B0"/>
<sequence length="988" mass="113089">MPNFDEFNSSQLFSYHDSFVLNLAGVIQSIKLPSSFSNSRKNVDIVEDLEIDIEDNPDVIKVFSKTAEPLNLEFIKGCLLGTCKTILSKCIRAFGEDFPKVEKYVVSNYWQKEFKYECHILLATVADQSHLGYLALQNIFDGMRELACEEPVDTSKEKKALISAMKKHKNNISKQFKTTKRGAYQIFDSISRSHMNTRLWLRARILFVQFMFNQLNDIGKAKGHDDTILKDFTDLKYYCEKSIRESNEFYDLESKSFFMFIEASLELLRGASLTNVLEKLENCILNLKSCNQLSLDGLLNLIKCNIFKNDLEYAVNLLDCQNSKGDFMSCIDQSMTNLISLQKSILNELSINFGECIESYTNKEKSYFDNIYKEIKNLYNPLLHHLVHVKLRLGSCLMIKSSYLDNQILNEDLNSSKLWEHALNVLASAIEINKVICERSLNLEIELNYKYSHCIRELFITRQVGTLTDVVESYGYTISLLNYSIHDLQLIKNCYLELAVAFISTFDTTVTLDTPVKKNLRETSFSVMTSATNTPLSSAKPGSKIRKTAGQSSRATEAALTALAYAIKTSNAIREKMLLSGNETIKNMPSINTTNCPKFVPNDLIAYHVFAERKRVFRDEIEEEVLSLAPEFDVKEEYKSYDDKVQILSDESDRSITWIHVLNYQTKLQGLNSMRNLNTLKNGKNRWKYSEFYTIGFTPILKSTHLMASRLYELNNYLKNNLSIYNSECQAQMPITDFFKIFARKSNAQTNARSSANLNSLLQYVKVFNGNLSNNLNVVNYPSINDLESIRESLISSQSNKPTTIVNDWTYLQTWPANFDFSIQNPNRINESSSYDSFADYMLTMNWHKNLSVLNEDVYGNGDDLLCIIAIRDPLTSNKVKFRYLSADEVLSIHEKLVPLAAIADTSIGNQTEASKKNEAESNSQFMTSFKSCLAMISQLFDKKFDEKKLPFELIASNILDMEQMFNINFGGHTNNESLKNYILNLFI</sequence>